<proteinExistence type="predicted"/>
<dbReference type="RefSeq" id="WP_184136115.1">
    <property type="nucleotide sequence ID" value="NZ_JACHFL010000014.1"/>
</dbReference>
<reference evidence="2 3" key="1">
    <citation type="submission" date="2020-08" db="EMBL/GenBank/DDBJ databases">
        <title>Genomic Encyclopedia of Type Strains, Phase IV (KMG-IV): sequencing the most valuable type-strain genomes for metagenomic binning, comparative biology and taxonomic classification.</title>
        <authorList>
            <person name="Goeker M."/>
        </authorList>
    </citation>
    <scope>NUCLEOTIDE SEQUENCE [LARGE SCALE GENOMIC DNA]</scope>
    <source>
        <strain evidence="2 3">DSM 27939</strain>
    </source>
</reference>
<evidence type="ECO:0000313" key="3">
    <source>
        <dbReference type="Proteomes" id="UP000552709"/>
    </source>
</evidence>
<dbReference type="EMBL" id="JACHFL010000014">
    <property type="protein sequence ID" value="MBB5365005.1"/>
    <property type="molecule type" value="Genomic_DNA"/>
</dbReference>
<accession>A0A7W8JXY0</accession>
<evidence type="ECO:0000256" key="1">
    <source>
        <dbReference type="SAM" id="Phobius"/>
    </source>
</evidence>
<sequence length="111" mass="11978">MSEKQSNGRSGILGCGVSVLLALLTGYVLLFMPQQTVDVEQACSKAVRQVNTGQTAYVLDTFARIDKRRGRIDILNGRSGEPPVTFNCIVSGSNNRNAKAVLVPPERGSRL</sequence>
<dbReference type="Proteomes" id="UP000552709">
    <property type="component" value="Unassembled WGS sequence"/>
</dbReference>
<evidence type="ECO:0000313" key="2">
    <source>
        <dbReference type="EMBL" id="MBB5365005.1"/>
    </source>
</evidence>
<keyword evidence="1" id="KW-0472">Membrane</keyword>
<keyword evidence="3" id="KW-1185">Reference proteome</keyword>
<gene>
    <name evidence="2" type="ORF">HNQ08_004122</name>
</gene>
<comment type="caution">
    <text evidence="2">The sequence shown here is derived from an EMBL/GenBank/DDBJ whole genome shotgun (WGS) entry which is preliminary data.</text>
</comment>
<keyword evidence="1" id="KW-1133">Transmembrane helix</keyword>
<feature type="transmembrane region" description="Helical" evidence="1">
    <location>
        <begin position="12"/>
        <end position="32"/>
    </location>
</feature>
<organism evidence="2 3">
    <name type="scientific">Deinococcus humi</name>
    <dbReference type="NCBI Taxonomy" id="662880"/>
    <lineage>
        <taxon>Bacteria</taxon>
        <taxon>Thermotogati</taxon>
        <taxon>Deinococcota</taxon>
        <taxon>Deinococci</taxon>
        <taxon>Deinococcales</taxon>
        <taxon>Deinococcaceae</taxon>
        <taxon>Deinococcus</taxon>
    </lineage>
</organism>
<keyword evidence="1" id="KW-0812">Transmembrane</keyword>
<dbReference type="AlphaFoldDB" id="A0A7W8JXY0"/>
<protein>
    <submittedName>
        <fullName evidence="2">Uncharacterized protein</fullName>
    </submittedName>
</protein>
<name>A0A7W8JXY0_9DEIO</name>